<dbReference type="SUPFAM" id="SSF48452">
    <property type="entry name" value="TPR-like"/>
    <property type="match status" value="1"/>
</dbReference>
<dbReference type="PROSITE" id="PS51203">
    <property type="entry name" value="CS"/>
    <property type="match status" value="1"/>
</dbReference>
<name>A0ABR4H452_9EURO</name>
<evidence type="ECO:0000256" key="2">
    <source>
        <dbReference type="SAM" id="MobiDB-lite"/>
    </source>
</evidence>
<dbReference type="InterPro" id="IPR044563">
    <property type="entry name" value="Sgt1-like"/>
</dbReference>
<feature type="compositionally biased region" description="Acidic residues" evidence="2">
    <location>
        <begin position="402"/>
        <end position="411"/>
    </location>
</feature>
<evidence type="ECO:0000259" key="4">
    <source>
        <dbReference type="PROSITE" id="PS51203"/>
    </source>
</evidence>
<evidence type="ECO:0000259" key="3">
    <source>
        <dbReference type="PROSITE" id="PS51048"/>
    </source>
</evidence>
<reference evidence="5 6" key="1">
    <citation type="submission" date="2024-07" db="EMBL/GenBank/DDBJ databases">
        <title>Section-level genome sequencing and comparative genomics of Aspergillus sections Usti and Cavernicolus.</title>
        <authorList>
            <consortium name="Lawrence Berkeley National Laboratory"/>
            <person name="Nybo J.L."/>
            <person name="Vesth T.C."/>
            <person name="Theobald S."/>
            <person name="Frisvad J.C."/>
            <person name="Larsen T.O."/>
            <person name="Kjaerboelling I."/>
            <person name="Rothschild-Mancinelli K."/>
            <person name="Lyhne E.K."/>
            <person name="Kogle M.E."/>
            <person name="Barry K."/>
            <person name="Clum A."/>
            <person name="Na H."/>
            <person name="Ledsgaard L."/>
            <person name="Lin J."/>
            <person name="Lipzen A."/>
            <person name="Kuo A."/>
            <person name="Riley R."/>
            <person name="Mondo S."/>
            <person name="Labutti K."/>
            <person name="Haridas S."/>
            <person name="Pangalinan J."/>
            <person name="Salamov A.A."/>
            <person name="Simmons B.A."/>
            <person name="Magnuson J.K."/>
            <person name="Chen J."/>
            <person name="Drula E."/>
            <person name="Henrissat B."/>
            <person name="Wiebenga A."/>
            <person name="Lubbers R.J."/>
            <person name="Gomes A.C."/>
            <person name="Makela M.R."/>
            <person name="Stajich J."/>
            <person name="Grigoriev I.V."/>
            <person name="Mortensen U.H."/>
            <person name="De Vries R.P."/>
            <person name="Baker S.E."/>
            <person name="Andersen M.R."/>
        </authorList>
    </citation>
    <scope>NUCLEOTIDE SEQUENCE [LARGE SCALE GENOMIC DNA]</scope>
    <source>
        <strain evidence="5 6">CBS 588.65</strain>
    </source>
</reference>
<dbReference type="Gene3D" id="2.60.40.790">
    <property type="match status" value="1"/>
</dbReference>
<comment type="similarity">
    <text evidence="1">Belongs to the SGT1 family.</text>
</comment>
<feature type="region of interest" description="Disordered" evidence="2">
    <location>
        <begin position="323"/>
        <end position="417"/>
    </location>
</feature>
<keyword evidence="6" id="KW-1185">Reference proteome</keyword>
<feature type="compositionally biased region" description="Low complexity" evidence="2">
    <location>
        <begin position="330"/>
        <end position="354"/>
    </location>
</feature>
<evidence type="ECO:0000313" key="5">
    <source>
        <dbReference type="EMBL" id="KAL2810215.1"/>
    </source>
</evidence>
<dbReference type="EMBL" id="JBFXLT010000075">
    <property type="protein sequence ID" value="KAL2810215.1"/>
    <property type="molecule type" value="Genomic_DNA"/>
</dbReference>
<dbReference type="InterPro" id="IPR011990">
    <property type="entry name" value="TPR-like_helical_dom_sf"/>
</dbReference>
<feature type="region of interest" description="Disordered" evidence="2">
    <location>
        <begin position="444"/>
        <end position="471"/>
    </location>
</feature>
<gene>
    <name evidence="5" type="ORF">BJX63DRAFT_402701</name>
</gene>
<feature type="domain" description="CS" evidence="4">
    <location>
        <begin position="238"/>
        <end position="329"/>
    </location>
</feature>
<dbReference type="InterPro" id="IPR007052">
    <property type="entry name" value="CS_dom"/>
</dbReference>
<dbReference type="Gene3D" id="1.25.40.10">
    <property type="entry name" value="Tetratricopeptide repeat domain"/>
    <property type="match status" value="1"/>
</dbReference>
<evidence type="ECO:0000256" key="1">
    <source>
        <dbReference type="ARBA" id="ARBA00008509"/>
    </source>
</evidence>
<comment type="caution">
    <text evidence="5">The sequence shown here is derived from an EMBL/GenBank/DDBJ whole genome shotgun (WGS) entry which is preliminary data.</text>
</comment>
<proteinExistence type="inferred from homology"/>
<accession>A0ABR4H452</accession>
<feature type="region of interest" description="Disordered" evidence="2">
    <location>
        <begin position="195"/>
        <end position="215"/>
    </location>
</feature>
<dbReference type="Proteomes" id="UP001610334">
    <property type="component" value="Unassembled WGS sequence"/>
</dbReference>
<feature type="domain" description="SGS" evidence="3">
    <location>
        <begin position="356"/>
        <end position="471"/>
    </location>
</feature>
<dbReference type="PROSITE" id="PS51048">
    <property type="entry name" value="SGS"/>
    <property type="match status" value="1"/>
</dbReference>
<dbReference type="Pfam" id="PF04969">
    <property type="entry name" value="CS"/>
    <property type="match status" value="1"/>
</dbReference>
<dbReference type="PANTHER" id="PTHR45862">
    <property type="entry name" value="PROTEIN SGT1 HOMOLOG"/>
    <property type="match status" value="1"/>
</dbReference>
<evidence type="ECO:0008006" key="7">
    <source>
        <dbReference type="Google" id="ProtNLM"/>
    </source>
</evidence>
<feature type="compositionally biased region" description="Polar residues" evidence="2">
    <location>
        <begin position="444"/>
        <end position="455"/>
    </location>
</feature>
<dbReference type="SUPFAM" id="SSF49764">
    <property type="entry name" value="HSP20-like chaperones"/>
    <property type="match status" value="1"/>
</dbReference>
<sequence>MDAASQGDAALAKSDFVTALQHYTRALVELPRAPPYYIKRSTAYNRLKPADGGPNYQASLYDAEVALTLARERAKRDLILSAQMRRAVALYQLGRYGDAGYLFGLLEEKVLKSAEKESAAASDKVKDVMGGAKSSGPAKSLSMELPIWLAKVKGKLGGLEEGDEKGKVTVEEFPSGVKVPTEKELKRQLEALKAGKVGGEEKGQNAATPSATSDKAEMNTEAMKATKAPASAPAAQVPEKIRHEWYQSNDSVVVTIYAKGIAKESVEAEIKSDLVSVQFPLPSGSEYDFTLDPLFATIDESASKLTTFGTKIELVLKKKTPGQKWSSLESTSQAISASTTSTTTTGPAPITQSTPSYPTSSRHGAKDWDKLASTLTAKKPKAKKTNAQSHSKDHKDEKTEAADDSDNEGSVDSDFGGDPVDGFFKKLYAGADDDTRRAMIKSFTESNGTSLSTNWGEVGKGKVQEYQSSSD</sequence>
<dbReference type="InterPro" id="IPR008978">
    <property type="entry name" value="HSP20-like_chaperone"/>
</dbReference>
<dbReference type="CDD" id="cd06466">
    <property type="entry name" value="p23_CS_SGT1_like"/>
    <property type="match status" value="1"/>
</dbReference>
<dbReference type="InterPro" id="IPR007699">
    <property type="entry name" value="SGS_dom"/>
</dbReference>
<feature type="compositionally biased region" description="Basic and acidic residues" evidence="2">
    <location>
        <begin position="390"/>
        <end position="401"/>
    </location>
</feature>
<dbReference type="Pfam" id="PF05002">
    <property type="entry name" value="SGS"/>
    <property type="match status" value="1"/>
</dbReference>
<protein>
    <recommendedName>
        <fullName evidence="7">SGT1 and CS domain protein</fullName>
    </recommendedName>
</protein>
<organism evidence="5 6">
    <name type="scientific">Aspergillus granulosus</name>
    <dbReference type="NCBI Taxonomy" id="176169"/>
    <lineage>
        <taxon>Eukaryota</taxon>
        <taxon>Fungi</taxon>
        <taxon>Dikarya</taxon>
        <taxon>Ascomycota</taxon>
        <taxon>Pezizomycotina</taxon>
        <taxon>Eurotiomycetes</taxon>
        <taxon>Eurotiomycetidae</taxon>
        <taxon>Eurotiales</taxon>
        <taxon>Aspergillaceae</taxon>
        <taxon>Aspergillus</taxon>
        <taxon>Aspergillus subgen. Nidulantes</taxon>
    </lineage>
</organism>
<evidence type="ECO:0000313" key="6">
    <source>
        <dbReference type="Proteomes" id="UP001610334"/>
    </source>
</evidence>